<dbReference type="GeneTree" id="ENSGT00950000183145"/>
<reference evidence="6" key="2">
    <citation type="submission" date="2025-08" db="UniProtKB">
        <authorList>
            <consortium name="Ensembl"/>
        </authorList>
    </citation>
    <scope>IDENTIFICATION</scope>
</reference>
<protein>
    <recommendedName>
        <fullName evidence="5">SRCR domain-containing protein</fullName>
    </recommendedName>
</protein>
<dbReference type="AlphaFoldDB" id="A0A3B4EEP7"/>
<dbReference type="GO" id="GO:0016020">
    <property type="term" value="C:membrane"/>
    <property type="evidence" value="ECO:0007669"/>
    <property type="project" value="InterPro"/>
</dbReference>
<reference evidence="6" key="3">
    <citation type="submission" date="2025-09" db="UniProtKB">
        <authorList>
            <consortium name="Ensembl"/>
        </authorList>
    </citation>
    <scope>IDENTIFICATION</scope>
</reference>
<proteinExistence type="predicted"/>
<feature type="signal peptide" evidence="4">
    <location>
        <begin position="1"/>
        <end position="18"/>
    </location>
</feature>
<dbReference type="Pfam" id="PF00530">
    <property type="entry name" value="SRCR"/>
    <property type="match status" value="1"/>
</dbReference>
<dbReference type="PROSITE" id="PS50287">
    <property type="entry name" value="SRCR_2"/>
    <property type="match status" value="2"/>
</dbReference>
<dbReference type="PANTHER" id="PTHR48071">
    <property type="entry name" value="SRCR DOMAIN-CONTAINING PROTEIN"/>
    <property type="match status" value="1"/>
</dbReference>
<dbReference type="PRINTS" id="PR00258">
    <property type="entry name" value="SPERACTRCPTR"/>
</dbReference>
<sequence>MELLLMAVVLHALCLSQGGLHTFSLSKVCSGTLRARQDEGWVPVTLKHLSTEEKNVTAEQICRELGCGGLLEFKENRTASINTCLTDCIIRNSTLHNCTAAAASNCSEEVVVECEHQAVRLAAGHDHCAGRVELMDAGRWGSVCDDDWNSTGGNVVCAQLGCGTAVHVTALVYKFGPGTGPIHISKLNCTGKESNLWQCSTQKNEDSNYCGHKEDAGVVCSGSSTVTVSPINTTTPTNWTTGSVTVMVVQESSSSSLSGPVWGCIVLSVALLLVLLSNAAHCKHYKRRKACVIHQRQLHAHSGEDGDINNLQAVTVQTFTTGEREDRRPSLEDDSETSSGSDYEPYQHFGPQSLANMNNLHSLDDAPVVGEHNQAQDQICKEDNALKNMTGDVDSESTSSGECYQNTQTKKEQLLSPDGNQFYPEHSLQTAPFLNTSQPANRTRDVDSESTSSGECYENTQTEQEQLLSPDGNQFYPEHSLQTAPFLNTSQPANRTRDVDSESTSSGECYENTQTEQEQLLSPDGNQFYPEHSLQTAPFLNTSQPANGTRKLNWSAYFLTGLVIQLKSKI</sequence>
<feature type="compositionally biased region" description="Polar residues" evidence="3">
    <location>
        <begin position="484"/>
        <end position="494"/>
    </location>
</feature>
<name>A0A3B4EEP7_PYGNA</name>
<evidence type="ECO:0000256" key="2">
    <source>
        <dbReference type="PROSITE-ProRule" id="PRU00196"/>
    </source>
</evidence>
<evidence type="ECO:0000256" key="4">
    <source>
        <dbReference type="SAM" id="SignalP"/>
    </source>
</evidence>
<feature type="region of interest" description="Disordered" evidence="3">
    <location>
        <begin position="319"/>
        <end position="359"/>
    </location>
</feature>
<dbReference type="InterPro" id="IPR036772">
    <property type="entry name" value="SRCR-like_dom_sf"/>
</dbReference>
<dbReference type="PROSITE" id="PS00420">
    <property type="entry name" value="SRCR_1"/>
    <property type="match status" value="1"/>
</dbReference>
<keyword evidence="7" id="KW-1185">Reference proteome</keyword>
<feature type="chain" id="PRO_5043825903" description="SRCR domain-containing protein" evidence="4">
    <location>
        <begin position="19"/>
        <end position="570"/>
    </location>
</feature>
<dbReference type="SUPFAM" id="SSF56487">
    <property type="entry name" value="SRCR-like"/>
    <property type="match status" value="2"/>
</dbReference>
<feature type="compositionally biased region" description="Polar residues" evidence="3">
    <location>
        <begin position="449"/>
        <end position="465"/>
    </location>
</feature>
<feature type="domain" description="SRCR" evidence="5">
    <location>
        <begin position="119"/>
        <end position="221"/>
    </location>
</feature>
<evidence type="ECO:0000259" key="5">
    <source>
        <dbReference type="PROSITE" id="PS50287"/>
    </source>
</evidence>
<evidence type="ECO:0000256" key="1">
    <source>
        <dbReference type="ARBA" id="ARBA00023157"/>
    </source>
</evidence>
<feature type="region of interest" description="Disordered" evidence="3">
    <location>
        <begin position="484"/>
        <end position="515"/>
    </location>
</feature>
<keyword evidence="1 2" id="KW-1015">Disulfide bond</keyword>
<dbReference type="SMART" id="SM00202">
    <property type="entry name" value="SR"/>
    <property type="match status" value="1"/>
</dbReference>
<feature type="disulfide bond" evidence="2">
    <location>
        <begin position="88"/>
        <end position="98"/>
    </location>
</feature>
<feature type="region of interest" description="Disordered" evidence="3">
    <location>
        <begin position="431"/>
        <end position="465"/>
    </location>
</feature>
<evidence type="ECO:0000256" key="3">
    <source>
        <dbReference type="SAM" id="MobiDB-lite"/>
    </source>
</evidence>
<dbReference type="Proteomes" id="UP001501920">
    <property type="component" value="Chromosome 3"/>
</dbReference>
<evidence type="ECO:0000313" key="6">
    <source>
        <dbReference type="Ensembl" id="ENSPNAP00000033769.2"/>
    </source>
</evidence>
<feature type="disulfide bond" evidence="2">
    <location>
        <begin position="189"/>
        <end position="199"/>
    </location>
</feature>
<feature type="compositionally biased region" description="Polar residues" evidence="3">
    <location>
        <begin position="502"/>
        <end position="515"/>
    </location>
</feature>
<accession>A0A3B4EEP7</accession>
<feature type="compositionally biased region" description="Basic and acidic residues" evidence="3">
    <location>
        <begin position="322"/>
        <end position="331"/>
    </location>
</feature>
<dbReference type="Gene3D" id="3.10.250.10">
    <property type="entry name" value="SRCR-like domain"/>
    <property type="match status" value="2"/>
</dbReference>
<feature type="compositionally biased region" description="Polar residues" evidence="3">
    <location>
        <begin position="396"/>
        <end position="408"/>
    </location>
</feature>
<organism evidence="6 7">
    <name type="scientific">Pygocentrus nattereri</name>
    <name type="common">Red-bellied piranha</name>
    <dbReference type="NCBI Taxonomy" id="42514"/>
    <lineage>
        <taxon>Eukaryota</taxon>
        <taxon>Metazoa</taxon>
        <taxon>Chordata</taxon>
        <taxon>Craniata</taxon>
        <taxon>Vertebrata</taxon>
        <taxon>Euteleostomi</taxon>
        <taxon>Actinopterygii</taxon>
        <taxon>Neopterygii</taxon>
        <taxon>Teleostei</taxon>
        <taxon>Ostariophysi</taxon>
        <taxon>Characiformes</taxon>
        <taxon>Characoidei</taxon>
        <taxon>Pygocentrus</taxon>
    </lineage>
</organism>
<dbReference type="Ensembl" id="ENSPNAT00000024934.2">
    <property type="protein sequence ID" value="ENSPNAP00000033769.2"/>
    <property type="gene ID" value="ENSPNAG00000022634.2"/>
</dbReference>
<feature type="region of interest" description="Disordered" evidence="3">
    <location>
        <begin position="390"/>
        <end position="409"/>
    </location>
</feature>
<keyword evidence="4" id="KW-0732">Signal</keyword>
<dbReference type="OrthoDB" id="536948at2759"/>
<dbReference type="FunFam" id="3.10.250.10:FF:000009">
    <property type="entry name" value="WC1"/>
    <property type="match status" value="1"/>
</dbReference>
<dbReference type="InterPro" id="IPR001190">
    <property type="entry name" value="SRCR"/>
</dbReference>
<comment type="caution">
    <text evidence="2">Lacks conserved residue(s) required for the propagation of feature annotation.</text>
</comment>
<feature type="domain" description="SRCR" evidence="5">
    <location>
        <begin position="13"/>
        <end position="115"/>
    </location>
</feature>
<evidence type="ECO:0000313" key="7">
    <source>
        <dbReference type="Proteomes" id="UP001501920"/>
    </source>
</evidence>
<reference evidence="6 7" key="1">
    <citation type="submission" date="2020-10" db="EMBL/GenBank/DDBJ databases">
        <title>Pygocentrus nattereri (red-bellied piranha) genome, fPygNat1, primary haplotype.</title>
        <authorList>
            <person name="Myers G."/>
            <person name="Meyer A."/>
            <person name="Karagic N."/>
            <person name="Pippel M."/>
            <person name="Winkler S."/>
            <person name="Tracey A."/>
            <person name="Wood J."/>
            <person name="Formenti G."/>
            <person name="Howe K."/>
            <person name="Fedrigo O."/>
            <person name="Jarvis E.D."/>
        </authorList>
    </citation>
    <scope>NUCLEOTIDE SEQUENCE [LARGE SCALE GENOMIC DNA]</scope>
</reference>
<dbReference type="PANTHER" id="PTHR48071:SF26">
    <property type="entry name" value="ANTIGEN WC1.1-LIKE"/>
    <property type="match status" value="1"/>
</dbReference>
<feature type="compositionally biased region" description="Polar residues" evidence="3">
    <location>
        <begin position="431"/>
        <end position="441"/>
    </location>
</feature>